<accession>A0AA87RHJ3</accession>
<dbReference type="InterPro" id="IPR010985">
    <property type="entry name" value="Ribbon_hlx_hlx"/>
</dbReference>
<dbReference type="Proteomes" id="UP000321749">
    <property type="component" value="Unassembled WGS sequence"/>
</dbReference>
<protein>
    <recommendedName>
        <fullName evidence="3">Antitoxin</fullName>
    </recommendedName>
</protein>
<evidence type="ECO:0000313" key="1">
    <source>
        <dbReference type="EMBL" id="GEK79563.1"/>
    </source>
</evidence>
<organism evidence="1 2">
    <name type="scientific">Agrococcus baldri</name>
    <dbReference type="NCBI Taxonomy" id="153730"/>
    <lineage>
        <taxon>Bacteria</taxon>
        <taxon>Bacillati</taxon>
        <taxon>Actinomycetota</taxon>
        <taxon>Actinomycetes</taxon>
        <taxon>Micrococcales</taxon>
        <taxon>Microbacteriaceae</taxon>
        <taxon>Agrococcus</taxon>
    </lineage>
</organism>
<gene>
    <name evidence="1" type="ORF">ABA31_09140</name>
</gene>
<dbReference type="EMBL" id="BJUU01000004">
    <property type="protein sequence ID" value="GEK79563.1"/>
    <property type="molecule type" value="Genomic_DNA"/>
</dbReference>
<proteinExistence type="predicted"/>
<dbReference type="AlphaFoldDB" id="A0AA87RHJ3"/>
<evidence type="ECO:0000313" key="2">
    <source>
        <dbReference type="Proteomes" id="UP000321749"/>
    </source>
</evidence>
<comment type="caution">
    <text evidence="1">The sequence shown here is derived from an EMBL/GenBank/DDBJ whole genome shotgun (WGS) entry which is preliminary data.</text>
</comment>
<evidence type="ECO:0008006" key="3">
    <source>
        <dbReference type="Google" id="ProtNLM"/>
    </source>
</evidence>
<keyword evidence="2" id="KW-1185">Reference proteome</keyword>
<dbReference type="SUPFAM" id="SSF47598">
    <property type="entry name" value="Ribbon-helix-helix"/>
    <property type="match status" value="1"/>
</dbReference>
<name>A0AA87RHJ3_9MICO</name>
<sequence length="80" mass="8990">MARVIQIRDVPDDVHAALTAAAESRGLSLTKFVQRELERVARVDFEVQHNLAVIREVQAQIETKVDTDTILAALHEGREE</sequence>
<dbReference type="GO" id="GO:0006355">
    <property type="term" value="P:regulation of DNA-templated transcription"/>
    <property type="evidence" value="ECO:0007669"/>
    <property type="project" value="InterPro"/>
</dbReference>
<reference evidence="1 2" key="1">
    <citation type="submission" date="2019-07" db="EMBL/GenBank/DDBJ databases">
        <title>Whole genome shotgun sequence of Agrococcus baldri NBRC 103055.</title>
        <authorList>
            <person name="Hosoyama A."/>
            <person name="Uohara A."/>
            <person name="Ohji S."/>
            <person name="Ichikawa N."/>
        </authorList>
    </citation>
    <scope>NUCLEOTIDE SEQUENCE [LARGE SCALE GENOMIC DNA]</scope>
    <source>
        <strain evidence="1 2">NBRC 103055</strain>
    </source>
</reference>
<dbReference type="RefSeq" id="WP_146793082.1">
    <property type="nucleotide sequence ID" value="NZ_BJUU01000004.1"/>
</dbReference>